<proteinExistence type="predicted"/>
<keyword evidence="4" id="KW-1185">Reference proteome</keyword>
<comment type="caution">
    <text evidence="3">The sequence shown here is derived from an EMBL/GenBank/DDBJ whole genome shotgun (WGS) entry which is preliminary data.</text>
</comment>
<protein>
    <recommendedName>
        <fullName evidence="5">Trafficking protein particle complex subunit 11</fullName>
    </recommendedName>
</protein>
<evidence type="ECO:0000313" key="4">
    <source>
        <dbReference type="Proteomes" id="UP001516400"/>
    </source>
</evidence>
<dbReference type="Pfam" id="PF07919">
    <property type="entry name" value="Gryzun"/>
    <property type="match status" value="1"/>
</dbReference>
<feature type="domain" description="Trafficking protein particle complex subunit 11" evidence="2">
    <location>
        <begin position="268"/>
        <end position="522"/>
    </location>
</feature>
<evidence type="ECO:0000313" key="3">
    <source>
        <dbReference type="EMBL" id="KAL3269164.1"/>
    </source>
</evidence>
<dbReference type="Pfam" id="PF11817">
    <property type="entry name" value="Foie-gras_1"/>
    <property type="match status" value="1"/>
</dbReference>
<dbReference type="InterPro" id="IPR012880">
    <property type="entry name" value="Gryzun"/>
</dbReference>
<gene>
    <name evidence="3" type="ORF">HHI36_008247</name>
</gene>
<reference evidence="3 4" key="1">
    <citation type="journal article" date="2021" name="BMC Biol.">
        <title>Horizontally acquired antibacterial genes associated with adaptive radiation of ladybird beetles.</title>
        <authorList>
            <person name="Li H.S."/>
            <person name="Tang X.F."/>
            <person name="Huang Y.H."/>
            <person name="Xu Z.Y."/>
            <person name="Chen M.L."/>
            <person name="Du X.Y."/>
            <person name="Qiu B.Y."/>
            <person name="Chen P.T."/>
            <person name="Zhang W."/>
            <person name="Slipinski A."/>
            <person name="Escalona H.E."/>
            <person name="Waterhouse R.M."/>
            <person name="Zwick A."/>
            <person name="Pang H."/>
        </authorList>
    </citation>
    <scope>NUCLEOTIDE SEQUENCE [LARGE SCALE GENOMIC DNA]</scope>
    <source>
        <strain evidence="3">SYSU2018</strain>
    </source>
</reference>
<organism evidence="3 4">
    <name type="scientific">Cryptolaemus montrouzieri</name>
    <dbReference type="NCBI Taxonomy" id="559131"/>
    <lineage>
        <taxon>Eukaryota</taxon>
        <taxon>Metazoa</taxon>
        <taxon>Ecdysozoa</taxon>
        <taxon>Arthropoda</taxon>
        <taxon>Hexapoda</taxon>
        <taxon>Insecta</taxon>
        <taxon>Pterygota</taxon>
        <taxon>Neoptera</taxon>
        <taxon>Endopterygota</taxon>
        <taxon>Coleoptera</taxon>
        <taxon>Polyphaga</taxon>
        <taxon>Cucujiformia</taxon>
        <taxon>Coccinelloidea</taxon>
        <taxon>Coccinellidae</taxon>
        <taxon>Scymninae</taxon>
        <taxon>Scymnini</taxon>
        <taxon>Cryptolaemus</taxon>
    </lineage>
</organism>
<dbReference type="EMBL" id="JABFTP020000021">
    <property type="protein sequence ID" value="KAL3269164.1"/>
    <property type="molecule type" value="Genomic_DNA"/>
</dbReference>
<feature type="domain" description="Gryzun putative trafficking through Golgi" evidence="1">
    <location>
        <begin position="950"/>
        <end position="1058"/>
    </location>
</feature>
<evidence type="ECO:0008006" key="5">
    <source>
        <dbReference type="Google" id="ProtNLM"/>
    </source>
</evidence>
<accession>A0ABD2MSP4</accession>
<name>A0ABD2MSP4_9CUCU</name>
<evidence type="ECO:0000259" key="2">
    <source>
        <dbReference type="Pfam" id="PF11817"/>
    </source>
</evidence>
<evidence type="ECO:0000259" key="1">
    <source>
        <dbReference type="Pfam" id="PF07919"/>
    </source>
</evidence>
<dbReference type="AlphaFoldDB" id="A0ABD2MSP4"/>
<dbReference type="InterPro" id="IPR021773">
    <property type="entry name" value="TPC11"/>
</dbReference>
<dbReference type="Proteomes" id="UP001516400">
    <property type="component" value="Unassembled WGS sequence"/>
</dbReference>
<dbReference type="PANTHER" id="PTHR14374:SF0">
    <property type="entry name" value="TRAFFICKING PROTEIN PARTICLE COMPLEX SUBUNIT 11"/>
    <property type="match status" value="1"/>
</dbReference>
<dbReference type="PANTHER" id="PTHR14374">
    <property type="entry name" value="FOIE GRAS"/>
    <property type="match status" value="1"/>
</dbReference>
<sequence length="1114" mass="127412">MTHSAIQNNFDLPQELCVKPLVLVGVSGLDTLNNAIHKAIWETFTGGRRVERSPVVFKLISNAHEFPVVKPKRNSYDWYIPRGILKKNWMNKHLYEIPAVTVIFYELDWNDPQWNEKMIECASRVQSMRAALEGRNTKITVVLIQNVLPLPPGEDILASERAVSLCASCELNSQSLFILPIGDHLQGYAIRLENAFYEFGQNYYHSEAKIIRSHKDHLNKNTHQYLYVRHQFKMAFLYELKQDPMIAHKHYSHAYNNLLEIRIVDTNALEIRMVAGYLNYKLCKLLFSLNLPRDAISHFKNHIERFKHRLGFQDLAFEHYAWLSKQFQMFGDTFDEAVKLGLPAVQIQHPGIYYQQAAQYAIVRKNISREICSKVTTYPQPDPLENFAHMEYYGQRPWRPGKLSQEAPEPQMESNGIQALQYLEKQINHSNIIIALYGLAISQFKTYRCPRTRKHLVLQMADEYYDSQDYSKALTLLSHMLWDFRQEKWWSLMSNIMEKALKCAFLTGNIQDYMSLSLELLGKSSSVSLNNKKRIYENFNRVLKKEIPFGDPDLPHDMLQKAIIIWQPIFTSPQLNIALDMASITNCIETKARFLRKTYEVDQKVAVEVYLRNTSPFIMTFSQVSVTINTPVFTSEYAVNNSSIGLEFTSSEVKKFLIEFYPDPNDILKDIQIGNINIQMGMPGCKLELKFNSSNDSNGVYPEFLHFKHTKEILDFDNIRPLSTATIVPRSSKLDINFAHKQPALLGEWYEVCVHIDNKESNPIENLEIVLSLIEEESPSTTEISNNSEGTPQTTPLNLEIKKQMNPGETTLTYFYLRVHKVSVKNIQIKLTYLLCNDNSPVISTKTESLLISVVQPFTLSTTYLSTLMLDINTFYVGEEFGIMPAISILSTWPLVIEETSFEFNPSVQSIETNIKSPLCGMKLNEGEIGTELFLASCDRATDQNVTLGQYNIKWRRSDGRLCTTSKVMIVGYQVLKVPLKLGVTLPAHGIVRTPTVVNYTLENTSNHLIQLDINVDASDGFMFAGLKQFMLSILPHSTQTLKYNLYPLLAGNIPLPKLNLNIPANGLETPLLRQDELNALVQRSLPTHLFIIPQAKGITKLPSCVNPQNITVK</sequence>